<organism evidence="1 2">
    <name type="scientific">Tribonema minus</name>
    <dbReference type="NCBI Taxonomy" id="303371"/>
    <lineage>
        <taxon>Eukaryota</taxon>
        <taxon>Sar</taxon>
        <taxon>Stramenopiles</taxon>
        <taxon>Ochrophyta</taxon>
        <taxon>PX clade</taxon>
        <taxon>Xanthophyceae</taxon>
        <taxon>Tribonematales</taxon>
        <taxon>Tribonemataceae</taxon>
        <taxon>Tribonema</taxon>
    </lineage>
</organism>
<evidence type="ECO:0000313" key="1">
    <source>
        <dbReference type="EMBL" id="KAG5183481.1"/>
    </source>
</evidence>
<dbReference type="AlphaFoldDB" id="A0A835YXZ0"/>
<accession>A0A835YXZ0</accession>
<gene>
    <name evidence="1" type="ORF">JKP88DRAFT_255786</name>
</gene>
<evidence type="ECO:0000313" key="2">
    <source>
        <dbReference type="Proteomes" id="UP000664859"/>
    </source>
</evidence>
<keyword evidence="2" id="KW-1185">Reference proteome</keyword>
<sequence>MDRVCVQAKTAYQRCVRNTTSNIAAMLALLSQDGLLSEQALQTATDSLDKVLTVFLVPELQRLPHFQHTEVTLSPPGAGGIRTVRIRAIFNKNAHLDDVLRRLGIGCRLADIIPELSIDMALRCSLAGCELSWPSGHCSKAYGEPVVVHKTCEYVERLIGQDIRLRHRTITCSLEKALVFHRHGTRNIQDTMQKISAYVGKNCQNDDSAGGAAQQQRKLCAASSNAKSALLAAAEHLRCCLIRSAEKQRGHTDFGRSDAAHALECVIFYFKHVASAAGPVFLCSDHSTADGKQAQHHAHTLYAIKYKPQAGDDRYRTGARCRTIDRQILPPAASGARPRQQRSSLSTLTQLVRMHVAVLRCTSLKSAAASVHVPQRCSAASDFCSGSGGSDSRDLFAMLNGANCWRAANTLWCCCWCAHEPCFMGAGAGTAGQLVDGQELQKYRKAELKHGEDAGGEFPKTTRGVLKTVLRTYENEAGRLPPGQDVRLRHRIITCSLGKVLHRHGTQNIQDTMQKVSAYVGKWACRLAAIHHPLRSARWLLPLTRTAVCILFPELEEEVFEVFGALYRTWVLAILNEQKEAARRTVNDKYRVACTALAGEHTRTCDIEAGGQGLVMFNCDCSGATNIGMRGVCTVRGMEDIIPGGTLE</sequence>
<comment type="caution">
    <text evidence="1">The sequence shown here is derived from an EMBL/GenBank/DDBJ whole genome shotgun (WGS) entry which is preliminary data.</text>
</comment>
<protein>
    <submittedName>
        <fullName evidence="1">Uncharacterized protein</fullName>
    </submittedName>
</protein>
<dbReference type="Proteomes" id="UP000664859">
    <property type="component" value="Unassembled WGS sequence"/>
</dbReference>
<reference evidence="1" key="1">
    <citation type="submission" date="2021-02" db="EMBL/GenBank/DDBJ databases">
        <title>First Annotated Genome of the Yellow-green Alga Tribonema minus.</title>
        <authorList>
            <person name="Mahan K.M."/>
        </authorList>
    </citation>
    <scope>NUCLEOTIDE SEQUENCE</scope>
    <source>
        <strain evidence="1">UTEX B ZZ1240</strain>
    </source>
</reference>
<dbReference type="EMBL" id="JAFCMP010000205">
    <property type="protein sequence ID" value="KAG5183481.1"/>
    <property type="molecule type" value="Genomic_DNA"/>
</dbReference>
<name>A0A835YXZ0_9STRA</name>
<proteinExistence type="predicted"/>